<evidence type="ECO:0000313" key="7">
    <source>
        <dbReference type="Proteomes" id="UP000254040"/>
    </source>
</evidence>
<dbReference type="STRING" id="39962.Lmor_0223"/>
<dbReference type="Gene3D" id="2.40.37.10">
    <property type="entry name" value="Lyase, Ornithine Decarboxylase, Chain A, domain 1"/>
    <property type="match status" value="1"/>
</dbReference>
<dbReference type="PANTHER" id="PTHR43727">
    <property type="entry name" value="DIAMINOPIMELATE DECARBOXYLASE"/>
    <property type="match status" value="1"/>
</dbReference>
<evidence type="ECO:0000313" key="4">
    <source>
        <dbReference type="EMBL" id="KTD38820.1"/>
    </source>
</evidence>
<evidence type="ECO:0000313" key="5">
    <source>
        <dbReference type="EMBL" id="STX63760.1"/>
    </source>
</evidence>
<comment type="cofactor">
    <cofactor evidence="1">
        <name>pyridoxal 5'-phosphate</name>
        <dbReference type="ChEBI" id="CHEBI:597326"/>
    </cofactor>
</comment>
<dbReference type="SUPFAM" id="SSF51419">
    <property type="entry name" value="PLP-binding barrel"/>
    <property type="match status" value="1"/>
</dbReference>
<dbReference type="GO" id="GO:0008836">
    <property type="term" value="F:diaminopimelate decarboxylase activity"/>
    <property type="evidence" value="ECO:0007669"/>
    <property type="project" value="UniProtKB-EC"/>
</dbReference>
<evidence type="ECO:0000256" key="1">
    <source>
        <dbReference type="ARBA" id="ARBA00001933"/>
    </source>
</evidence>
<reference evidence="5 7" key="2">
    <citation type="submission" date="2018-06" db="EMBL/GenBank/DDBJ databases">
        <authorList>
            <consortium name="Pathogen Informatics"/>
            <person name="Doyle S."/>
        </authorList>
    </citation>
    <scope>NUCLEOTIDE SEQUENCE [LARGE SCALE GENOMIC DNA]</scope>
    <source>
        <strain evidence="5 7">NCTC12239</strain>
    </source>
</reference>
<dbReference type="InterPro" id="IPR029066">
    <property type="entry name" value="PLP-binding_barrel"/>
</dbReference>
<keyword evidence="5" id="KW-0456">Lyase</keyword>
<name>A0A378K0G4_9GAMM</name>
<dbReference type="Proteomes" id="UP000254040">
    <property type="component" value="Unassembled WGS sequence"/>
</dbReference>
<gene>
    <name evidence="5" type="primary">lysA</name>
    <name evidence="4" type="ORF">Lmor_0223</name>
    <name evidence="5" type="ORF">NCTC12239_02708</name>
</gene>
<dbReference type="AlphaFoldDB" id="A0A378K0G4"/>
<evidence type="ECO:0000256" key="2">
    <source>
        <dbReference type="ARBA" id="ARBA00022898"/>
    </source>
</evidence>
<dbReference type="EMBL" id="UGOG01000001">
    <property type="protein sequence ID" value="STX63760.1"/>
    <property type="molecule type" value="Genomic_DNA"/>
</dbReference>
<dbReference type="PANTHER" id="PTHR43727:SF2">
    <property type="entry name" value="GROUP IV DECARBOXYLASE"/>
    <property type="match status" value="1"/>
</dbReference>
<dbReference type="Gene3D" id="3.20.20.10">
    <property type="entry name" value="Alanine racemase"/>
    <property type="match status" value="1"/>
</dbReference>
<evidence type="ECO:0000259" key="3">
    <source>
        <dbReference type="Pfam" id="PF02784"/>
    </source>
</evidence>
<organism evidence="5 7">
    <name type="scientific">Legionella moravica</name>
    <dbReference type="NCBI Taxonomy" id="39962"/>
    <lineage>
        <taxon>Bacteria</taxon>
        <taxon>Pseudomonadati</taxon>
        <taxon>Pseudomonadota</taxon>
        <taxon>Gammaproteobacteria</taxon>
        <taxon>Legionellales</taxon>
        <taxon>Legionellaceae</taxon>
        <taxon>Legionella</taxon>
    </lineage>
</organism>
<evidence type="ECO:0000313" key="6">
    <source>
        <dbReference type="Proteomes" id="UP000054985"/>
    </source>
</evidence>
<dbReference type="Pfam" id="PF02784">
    <property type="entry name" value="Orn_Arg_deC_N"/>
    <property type="match status" value="1"/>
</dbReference>
<keyword evidence="6" id="KW-1185">Reference proteome</keyword>
<dbReference type="EMBL" id="LNYN01000006">
    <property type="protein sequence ID" value="KTD38820.1"/>
    <property type="molecule type" value="Genomic_DNA"/>
</dbReference>
<dbReference type="InterPro" id="IPR009006">
    <property type="entry name" value="Ala_racemase/Decarboxylase_C"/>
</dbReference>
<dbReference type="GO" id="GO:0009089">
    <property type="term" value="P:lysine biosynthetic process via diaminopimelate"/>
    <property type="evidence" value="ECO:0007669"/>
    <property type="project" value="TreeGrafter"/>
</dbReference>
<dbReference type="SUPFAM" id="SSF50621">
    <property type="entry name" value="Alanine racemase C-terminal domain-like"/>
    <property type="match status" value="1"/>
</dbReference>
<dbReference type="EC" id="4.1.1.20" evidence="5"/>
<dbReference type="InterPro" id="IPR022644">
    <property type="entry name" value="De-COase2_N"/>
</dbReference>
<feature type="domain" description="Orn/DAP/Arg decarboxylase 2 N-terminal" evidence="3">
    <location>
        <begin position="5"/>
        <end position="238"/>
    </location>
</feature>
<protein>
    <submittedName>
        <fullName evidence="5">Diaminopimelate decarboxylase</fullName>
        <ecNumber evidence="5">4.1.1.20</ecNumber>
    </submittedName>
</protein>
<proteinExistence type="predicted"/>
<dbReference type="Proteomes" id="UP000054985">
    <property type="component" value="Unassembled WGS sequence"/>
</dbReference>
<keyword evidence="2" id="KW-0663">Pyridoxal phosphate</keyword>
<accession>A0A378K0G4</accession>
<sequence length="390" mass="43824">MIHAWPYKTNYLSAVCHIAHQEGSWAEVVSDFEYAKAKQSGVPGSRIILNGPYKSQKLLKEAIKDNAFINIDHFDELLMIEQIAKDMSEVVQVGIRLNFNNGYTEPWSRFGFNIENGEAMRAVLRIGGSKHLELTGLHSHIGTFILDTRAYAEQVRIMCAFMNAAEREIDCRISVLDIGGGFASFNALRGIYLSPEQIVPQIEQYAQAITNSLRAATAHREAEGKPLPMLILETGRAVIDDAECLITRVVGNKRLPDGRRGCILDSGVNLLFTAFWYNHMVKPLRPLDGISEDTVLYGSLCMNLDVIHSSIFLPPLNVGEPLMITNTGAYNNTQWMQFIQYRPNIIMIMEQGNVEVIREAEHLETLQSLEHVPLALRELEIKKKPGTIDE</sequence>
<reference evidence="4 6" key="1">
    <citation type="submission" date="2015-11" db="EMBL/GenBank/DDBJ databases">
        <title>Genomic analysis of 38 Legionella species identifies large and diverse effector repertoires.</title>
        <authorList>
            <person name="Burstein D."/>
            <person name="Amaro F."/>
            <person name="Zusman T."/>
            <person name="Lifshitz Z."/>
            <person name="Cohen O."/>
            <person name="Gilbert J.A."/>
            <person name="Pupko T."/>
            <person name="Shuman H.A."/>
            <person name="Segal G."/>
        </authorList>
    </citation>
    <scope>NUCLEOTIDE SEQUENCE [LARGE SCALE GENOMIC DNA]</scope>
    <source>
        <strain evidence="4 6">ATCC 43877</strain>
    </source>
</reference>